<dbReference type="Proteomes" id="UP000708208">
    <property type="component" value="Unassembled WGS sequence"/>
</dbReference>
<feature type="non-terminal residue" evidence="2">
    <location>
        <position position="1"/>
    </location>
</feature>
<organism evidence="2 3">
    <name type="scientific">Allacma fusca</name>
    <dbReference type="NCBI Taxonomy" id="39272"/>
    <lineage>
        <taxon>Eukaryota</taxon>
        <taxon>Metazoa</taxon>
        <taxon>Ecdysozoa</taxon>
        <taxon>Arthropoda</taxon>
        <taxon>Hexapoda</taxon>
        <taxon>Collembola</taxon>
        <taxon>Symphypleona</taxon>
        <taxon>Sminthuridae</taxon>
        <taxon>Allacma</taxon>
    </lineage>
</organism>
<protein>
    <submittedName>
        <fullName evidence="2">Uncharacterized protein</fullName>
    </submittedName>
</protein>
<comment type="caution">
    <text evidence="2">The sequence shown here is derived from an EMBL/GenBank/DDBJ whole genome shotgun (WGS) entry which is preliminary data.</text>
</comment>
<feature type="region of interest" description="Disordered" evidence="1">
    <location>
        <begin position="1"/>
        <end position="27"/>
    </location>
</feature>
<name>A0A8J2PJU8_9HEXA</name>
<dbReference type="AlphaFoldDB" id="A0A8J2PJU8"/>
<gene>
    <name evidence="2" type="ORF">AFUS01_LOCUS27337</name>
</gene>
<feature type="compositionally biased region" description="Basic and acidic residues" evidence="1">
    <location>
        <begin position="9"/>
        <end position="21"/>
    </location>
</feature>
<evidence type="ECO:0000313" key="2">
    <source>
        <dbReference type="EMBL" id="CAG7816734.1"/>
    </source>
</evidence>
<evidence type="ECO:0000256" key="1">
    <source>
        <dbReference type="SAM" id="MobiDB-lite"/>
    </source>
</evidence>
<keyword evidence="3" id="KW-1185">Reference proteome</keyword>
<reference evidence="2" key="1">
    <citation type="submission" date="2021-06" db="EMBL/GenBank/DDBJ databases">
        <authorList>
            <person name="Hodson N. C."/>
            <person name="Mongue J. A."/>
            <person name="Jaron S. K."/>
        </authorList>
    </citation>
    <scope>NUCLEOTIDE SEQUENCE</scope>
</reference>
<accession>A0A8J2PJU8</accession>
<sequence>AGETSARAKHLERSERQRRALEASFPCPPRELTESSVIWEGSLSTGELSYLLDTVSPSPRSGVAGSSG</sequence>
<dbReference type="EMBL" id="CAJVCH010377131">
    <property type="protein sequence ID" value="CAG7816734.1"/>
    <property type="molecule type" value="Genomic_DNA"/>
</dbReference>
<proteinExistence type="predicted"/>
<evidence type="ECO:0000313" key="3">
    <source>
        <dbReference type="Proteomes" id="UP000708208"/>
    </source>
</evidence>